<keyword evidence="2" id="KW-1185">Reference proteome</keyword>
<accession>A0A1S8A8N0</accession>
<dbReference type="OrthoDB" id="566138at2759"/>
<evidence type="ECO:0000313" key="2">
    <source>
        <dbReference type="Proteomes" id="UP000054516"/>
    </source>
</evidence>
<dbReference type="Proteomes" id="UP000054516">
    <property type="component" value="Unassembled WGS sequence"/>
</dbReference>
<dbReference type="STRING" id="77044.A0A1S8A8N0"/>
<name>A0A1S8A8N0_ROSNE</name>
<organism evidence="1">
    <name type="scientific">Rosellinia necatrix</name>
    <name type="common">White root-rot fungus</name>
    <dbReference type="NCBI Taxonomy" id="77044"/>
    <lineage>
        <taxon>Eukaryota</taxon>
        <taxon>Fungi</taxon>
        <taxon>Dikarya</taxon>
        <taxon>Ascomycota</taxon>
        <taxon>Pezizomycotina</taxon>
        <taxon>Sordariomycetes</taxon>
        <taxon>Xylariomycetidae</taxon>
        <taxon>Xylariales</taxon>
        <taxon>Xylariaceae</taxon>
        <taxon>Rosellinia</taxon>
    </lineage>
</organism>
<dbReference type="AlphaFoldDB" id="A0A1S8A8N0"/>
<gene>
    <name evidence="1" type="ORF">SAMD00023353_3100020</name>
</gene>
<dbReference type="SUPFAM" id="SSF75304">
    <property type="entry name" value="Amidase signature (AS) enzymes"/>
    <property type="match status" value="1"/>
</dbReference>
<proteinExistence type="predicted"/>
<reference evidence="1" key="1">
    <citation type="submission" date="2016-03" db="EMBL/GenBank/DDBJ databases">
        <title>Draft genome sequence of Rosellinia necatrix.</title>
        <authorList>
            <person name="Kanematsu S."/>
        </authorList>
    </citation>
    <scope>NUCLEOTIDE SEQUENCE [LARGE SCALE GENOMIC DNA]</scope>
    <source>
        <strain evidence="1">W97</strain>
    </source>
</reference>
<protein>
    <submittedName>
        <fullName evidence="1">Putative amidase signature enzyme</fullName>
    </submittedName>
</protein>
<dbReference type="Gene3D" id="3.90.1300.10">
    <property type="entry name" value="Amidase signature (AS) domain"/>
    <property type="match status" value="1"/>
</dbReference>
<dbReference type="InterPro" id="IPR036928">
    <property type="entry name" value="AS_sf"/>
</dbReference>
<sequence>MQGCKPRKALDTRNLVVLTTSLIMAALAKSASSLRSKGFEYKFEILAKWAPGENTSPVPSVLEISMDEISNGFSTGAFSATDLVRAYLERIQQVNDAFKSVLETSNDAFQIARELDGGAKKLGPRGHMLLLPFSDHQMKGLTIDLVHYTAFLFC</sequence>
<dbReference type="EMBL" id="DF977476">
    <property type="protein sequence ID" value="GAW26411.1"/>
    <property type="molecule type" value="Genomic_DNA"/>
</dbReference>
<evidence type="ECO:0000313" key="1">
    <source>
        <dbReference type="EMBL" id="GAW26411.1"/>
    </source>
</evidence>